<proteinExistence type="inferred from homology"/>
<sequence>MIKLRRRAALSGLAALPLAHANVRAQTVDFPDRPLRLVVGFPPGGPNDLLARIVAPGIGERLKRSVVVENRAGANGEIAAASVAKSPTDGSVIMLASNGSTTIAPALNPNMTYDIRTDFAAVAPIGINPMLLVVRNDLPAKNVAELLALARAQPGKLNGASAGAGGATHLALELFKSMGKADIVHVPYKGGGPAMADLMAGLVDIYFGGLSTALPHVKAGKMRALGQTSLARSAAAPDIATIAESGLPGYEAAISYGIFLPAGASPALVERLHAAVDATVRSPDVAQKFTDLGADPQFGTPKEFAGYVADDLAKWARLAKQAGLKSE</sequence>
<evidence type="ECO:0000313" key="3">
    <source>
        <dbReference type="EMBL" id="GEP58286.1"/>
    </source>
</evidence>
<comment type="caution">
    <text evidence="3">The sequence shown here is derived from an EMBL/GenBank/DDBJ whole genome shotgun (WGS) entry which is preliminary data.</text>
</comment>
<comment type="similarity">
    <text evidence="1">Belongs to the UPF0065 (bug) family.</text>
</comment>
<dbReference type="InterPro" id="IPR042100">
    <property type="entry name" value="Bug_dom1"/>
</dbReference>
<gene>
    <name evidence="3" type="ORF">RSO01_54520</name>
</gene>
<keyword evidence="4" id="KW-1185">Reference proteome</keyword>
<dbReference type="PIRSF" id="PIRSF017082">
    <property type="entry name" value="YflP"/>
    <property type="match status" value="1"/>
</dbReference>
<feature type="signal peptide" evidence="2">
    <location>
        <begin position="1"/>
        <end position="25"/>
    </location>
</feature>
<dbReference type="CDD" id="cd13578">
    <property type="entry name" value="PBP2_Bug27"/>
    <property type="match status" value="1"/>
</dbReference>
<accession>A0A512NH58</accession>
<reference evidence="3 4" key="1">
    <citation type="submission" date="2019-07" db="EMBL/GenBank/DDBJ databases">
        <title>Whole genome shotgun sequence of Reyranella soli NBRC 108950.</title>
        <authorList>
            <person name="Hosoyama A."/>
            <person name="Uohara A."/>
            <person name="Ohji S."/>
            <person name="Ichikawa N."/>
        </authorList>
    </citation>
    <scope>NUCLEOTIDE SEQUENCE [LARGE SCALE GENOMIC DNA]</scope>
    <source>
        <strain evidence="3 4">NBRC 108950</strain>
    </source>
</reference>
<evidence type="ECO:0000256" key="2">
    <source>
        <dbReference type="SAM" id="SignalP"/>
    </source>
</evidence>
<dbReference type="RefSeq" id="WP_147153374.1">
    <property type="nucleotide sequence ID" value="NZ_BKAJ01000097.1"/>
</dbReference>
<dbReference type="OrthoDB" id="7250553at2"/>
<dbReference type="PANTHER" id="PTHR42928">
    <property type="entry name" value="TRICARBOXYLATE-BINDING PROTEIN"/>
    <property type="match status" value="1"/>
</dbReference>
<dbReference type="EMBL" id="BKAJ01000097">
    <property type="protein sequence ID" value="GEP58286.1"/>
    <property type="molecule type" value="Genomic_DNA"/>
</dbReference>
<evidence type="ECO:0000256" key="1">
    <source>
        <dbReference type="ARBA" id="ARBA00006987"/>
    </source>
</evidence>
<dbReference type="AlphaFoldDB" id="A0A512NH58"/>
<dbReference type="SUPFAM" id="SSF53850">
    <property type="entry name" value="Periplasmic binding protein-like II"/>
    <property type="match status" value="1"/>
</dbReference>
<dbReference type="InterPro" id="IPR005064">
    <property type="entry name" value="BUG"/>
</dbReference>
<feature type="chain" id="PRO_5022236267" evidence="2">
    <location>
        <begin position="26"/>
        <end position="327"/>
    </location>
</feature>
<dbReference type="Proteomes" id="UP000321058">
    <property type="component" value="Unassembled WGS sequence"/>
</dbReference>
<keyword evidence="2" id="KW-0732">Signal</keyword>
<name>A0A512NH58_9HYPH</name>
<organism evidence="3 4">
    <name type="scientific">Reyranella soli</name>
    <dbReference type="NCBI Taxonomy" id="1230389"/>
    <lineage>
        <taxon>Bacteria</taxon>
        <taxon>Pseudomonadati</taxon>
        <taxon>Pseudomonadota</taxon>
        <taxon>Alphaproteobacteria</taxon>
        <taxon>Hyphomicrobiales</taxon>
        <taxon>Reyranellaceae</taxon>
        <taxon>Reyranella</taxon>
    </lineage>
</organism>
<dbReference type="PANTHER" id="PTHR42928:SF5">
    <property type="entry name" value="BLR1237 PROTEIN"/>
    <property type="match status" value="1"/>
</dbReference>
<dbReference type="Gene3D" id="3.40.190.10">
    <property type="entry name" value="Periplasmic binding protein-like II"/>
    <property type="match status" value="1"/>
</dbReference>
<dbReference type="Gene3D" id="3.40.190.150">
    <property type="entry name" value="Bordetella uptake gene, domain 1"/>
    <property type="match status" value="1"/>
</dbReference>
<evidence type="ECO:0000313" key="4">
    <source>
        <dbReference type="Proteomes" id="UP000321058"/>
    </source>
</evidence>
<dbReference type="Pfam" id="PF03401">
    <property type="entry name" value="TctC"/>
    <property type="match status" value="1"/>
</dbReference>
<protein>
    <submittedName>
        <fullName evidence="3">MFS transporter</fullName>
    </submittedName>
</protein>